<feature type="transmembrane region" description="Helical" evidence="1">
    <location>
        <begin position="43"/>
        <end position="64"/>
    </location>
</feature>
<feature type="transmembrane region" description="Helical" evidence="1">
    <location>
        <begin position="361"/>
        <end position="380"/>
    </location>
</feature>
<dbReference type="Proteomes" id="UP000295705">
    <property type="component" value="Unassembled WGS sequence"/>
</dbReference>
<feature type="transmembrane region" description="Helical" evidence="1">
    <location>
        <begin position="145"/>
        <end position="166"/>
    </location>
</feature>
<evidence type="ECO:0000256" key="1">
    <source>
        <dbReference type="SAM" id="Phobius"/>
    </source>
</evidence>
<name>A0A4R6USQ8_9PSEU</name>
<comment type="caution">
    <text evidence="2">The sequence shown here is derived from an EMBL/GenBank/DDBJ whole genome shotgun (WGS) entry which is preliminary data.</text>
</comment>
<evidence type="ECO:0000313" key="2">
    <source>
        <dbReference type="EMBL" id="TDQ48849.1"/>
    </source>
</evidence>
<feature type="transmembrane region" description="Helical" evidence="1">
    <location>
        <begin position="116"/>
        <end position="133"/>
    </location>
</feature>
<proteinExistence type="predicted"/>
<feature type="transmembrane region" description="Helical" evidence="1">
    <location>
        <begin position="253"/>
        <end position="273"/>
    </location>
</feature>
<feature type="transmembrane region" description="Helical" evidence="1">
    <location>
        <begin position="172"/>
        <end position="192"/>
    </location>
</feature>
<dbReference type="EMBL" id="SNYO01000011">
    <property type="protein sequence ID" value="TDQ48849.1"/>
    <property type="molecule type" value="Genomic_DNA"/>
</dbReference>
<gene>
    <name evidence="2" type="ORF">EV188_11119</name>
</gene>
<keyword evidence="1" id="KW-0812">Transmembrane</keyword>
<feature type="transmembrane region" description="Helical" evidence="1">
    <location>
        <begin position="221"/>
        <end position="247"/>
    </location>
</feature>
<keyword evidence="3" id="KW-1185">Reference proteome</keyword>
<reference evidence="2 3" key="1">
    <citation type="submission" date="2019-03" db="EMBL/GenBank/DDBJ databases">
        <title>Genomic Encyclopedia of Type Strains, Phase IV (KMG-IV): sequencing the most valuable type-strain genomes for metagenomic binning, comparative biology and taxonomic classification.</title>
        <authorList>
            <person name="Goeker M."/>
        </authorList>
    </citation>
    <scope>NUCLEOTIDE SEQUENCE [LARGE SCALE GENOMIC DNA]</scope>
    <source>
        <strain evidence="2 3">DSM 45775</strain>
    </source>
</reference>
<keyword evidence="1" id="KW-0472">Membrane</keyword>
<dbReference type="RefSeq" id="WP_133829336.1">
    <property type="nucleotide sequence ID" value="NZ_BAABHR010000021.1"/>
</dbReference>
<dbReference type="OrthoDB" id="3701119at2"/>
<feature type="transmembrane region" description="Helical" evidence="1">
    <location>
        <begin position="323"/>
        <end position="349"/>
    </location>
</feature>
<feature type="transmembrane region" description="Helical" evidence="1">
    <location>
        <begin position="85"/>
        <end position="110"/>
    </location>
</feature>
<sequence>MTIGRRGSRRATIGIADAGLSSLGNLSLSWIGARTLDLPQFGVLSTAMFIGLIAAGLSKAALIDGYTLQHSTSDMRRHSPATRQALGAVLVLAVAGSVLLALAGMASSVFLDLPRGLAALGLLLIPILVQDALRWLCYANADESLALISTAIWTGGVWAGCAFLVAFDAVSLLSLIVVWAFFAGLGALTAMWRSHAWPHVRGATAWWKDARAIGSKSSIDFALTQSVSMGGGLVVAAVAGPAAFGLVRLAQLPLAPVQVLVMGSIALVQPAMVVRVRDGQQRSAYALGIKVCAILALATLVLTALVLAVPVEFMSGVIGDSWPAAWALVPISGAAMLGSLIGASFGPYLRAAGMLGFEVRWKLIASPISLAAVLLGAAVWGAPGGAAGLAFGAAFFSIPLAVRARQSLARESSRLAS</sequence>
<organism evidence="2 3">
    <name type="scientific">Actinomycetospora succinea</name>
    <dbReference type="NCBI Taxonomy" id="663603"/>
    <lineage>
        <taxon>Bacteria</taxon>
        <taxon>Bacillati</taxon>
        <taxon>Actinomycetota</taxon>
        <taxon>Actinomycetes</taxon>
        <taxon>Pseudonocardiales</taxon>
        <taxon>Pseudonocardiaceae</taxon>
        <taxon>Actinomycetospora</taxon>
    </lineage>
</organism>
<dbReference type="AlphaFoldDB" id="A0A4R6USQ8"/>
<accession>A0A4R6USQ8</accession>
<feature type="transmembrane region" description="Helical" evidence="1">
    <location>
        <begin position="12"/>
        <end position="31"/>
    </location>
</feature>
<evidence type="ECO:0000313" key="3">
    <source>
        <dbReference type="Proteomes" id="UP000295705"/>
    </source>
</evidence>
<keyword evidence="1" id="KW-1133">Transmembrane helix</keyword>
<feature type="transmembrane region" description="Helical" evidence="1">
    <location>
        <begin position="285"/>
        <end position="311"/>
    </location>
</feature>
<feature type="transmembrane region" description="Helical" evidence="1">
    <location>
        <begin position="386"/>
        <end position="404"/>
    </location>
</feature>
<protein>
    <submittedName>
        <fullName evidence="2">O-antigen/teichoic acid export membrane protein</fullName>
    </submittedName>
</protein>